<dbReference type="EMBL" id="LSYV01000083">
    <property type="protein sequence ID" value="KXZ43720.1"/>
    <property type="molecule type" value="Genomic_DNA"/>
</dbReference>
<name>A0A150G328_GONPE</name>
<reference evidence="4" key="1">
    <citation type="journal article" date="2016" name="Nat. Commun.">
        <title>The Gonium pectorale genome demonstrates co-option of cell cycle regulation during the evolution of multicellularity.</title>
        <authorList>
            <person name="Hanschen E.R."/>
            <person name="Marriage T.N."/>
            <person name="Ferris P.J."/>
            <person name="Hamaji T."/>
            <person name="Toyoda A."/>
            <person name="Fujiyama A."/>
            <person name="Neme R."/>
            <person name="Noguchi H."/>
            <person name="Minakuchi Y."/>
            <person name="Suzuki M."/>
            <person name="Kawai-Toyooka H."/>
            <person name="Smith D.R."/>
            <person name="Sparks H."/>
            <person name="Anderson J."/>
            <person name="Bakaric R."/>
            <person name="Luria V."/>
            <person name="Karger A."/>
            <person name="Kirschner M.W."/>
            <person name="Durand P.M."/>
            <person name="Michod R.E."/>
            <person name="Nozaki H."/>
            <person name="Olson B.J."/>
        </authorList>
    </citation>
    <scope>NUCLEOTIDE SEQUENCE [LARGE SCALE GENOMIC DNA]</scope>
    <source>
        <strain evidence="4">NIES-2863</strain>
    </source>
</reference>
<dbReference type="Proteomes" id="UP000075714">
    <property type="component" value="Unassembled WGS sequence"/>
</dbReference>
<dbReference type="PANTHER" id="PTHR16019">
    <property type="entry name" value="SYNAPSE-ASSOCIATED PROTEIN"/>
    <property type="match status" value="1"/>
</dbReference>
<feature type="region of interest" description="Disordered" evidence="1">
    <location>
        <begin position="1"/>
        <end position="33"/>
    </location>
</feature>
<sequence length="597" mass="61296">MFNAFFGEETGHAVPEQDTEAEASTSTGDSDATAAANPLINLWSVATAVTSTVKARADELVKSVVDTDWRSELSTFSREVGEESKTLKEKTAELVEHLPDQVVHLPEKAEEALHHLPAQVALPKDVGQTLGGVGVAFAALGKTLLQGTKELIDELKEGVETEIAAATKEGKRAARGKSSAASAAKLSAVQAKYSRYEAEVAAMQRDSSTYCDEPEDAEDYARWKADFSLTGVQADIARITAENAFMAELQSRLVPIIVEHEDFWSRYFYRLQKLQQKEEQRQQLAQQLAQRAKSLHEDDVPLGWGDDDEAAPAAASSSAEGAGKEPSSPATTPSPLPVESTVAADAERPSTPQGSSPAVPTAPAAAEPVAPAEPLSQPSPSASQEPGTSMAKELPSSKSSSAVGALGSADAAGILPALATASTSMGATGGASPAPSGQQQPESPVAKEDARGAQSTGGASVTSSNVEHVDTESGPHDSEPHAETASDSSAREWCVVTSDGKASPGASAAAASEPAASPRLPASSSAGAAEVASPSAPSAAKHGAEAAPTAPSPVLKPEAAAGDKTVAQQSSAGASAVPRAAKTADEEEVDEDWGNWD</sequence>
<dbReference type="AlphaFoldDB" id="A0A150G328"/>
<keyword evidence="4" id="KW-1185">Reference proteome</keyword>
<feature type="compositionally biased region" description="Acidic residues" evidence="1">
    <location>
        <begin position="585"/>
        <end position="597"/>
    </location>
</feature>
<organism evidence="3 4">
    <name type="scientific">Gonium pectorale</name>
    <name type="common">Green alga</name>
    <dbReference type="NCBI Taxonomy" id="33097"/>
    <lineage>
        <taxon>Eukaryota</taxon>
        <taxon>Viridiplantae</taxon>
        <taxon>Chlorophyta</taxon>
        <taxon>core chlorophytes</taxon>
        <taxon>Chlorophyceae</taxon>
        <taxon>CS clade</taxon>
        <taxon>Chlamydomonadales</taxon>
        <taxon>Volvocaceae</taxon>
        <taxon>Gonium</taxon>
    </lineage>
</organism>
<dbReference type="SUPFAM" id="SSF140383">
    <property type="entry name" value="BSD domain-like"/>
    <property type="match status" value="1"/>
</dbReference>
<feature type="compositionally biased region" description="Low complexity" evidence="1">
    <location>
        <begin position="423"/>
        <end position="437"/>
    </location>
</feature>
<feature type="compositionally biased region" description="Low complexity" evidence="1">
    <location>
        <begin position="567"/>
        <end position="576"/>
    </location>
</feature>
<dbReference type="InterPro" id="IPR035925">
    <property type="entry name" value="BSD_dom_sf"/>
</dbReference>
<feature type="compositionally biased region" description="Basic and acidic residues" evidence="1">
    <location>
        <begin position="467"/>
        <end position="484"/>
    </location>
</feature>
<feature type="compositionally biased region" description="Low complexity" evidence="1">
    <location>
        <begin position="502"/>
        <end position="540"/>
    </location>
</feature>
<dbReference type="PROSITE" id="PS50858">
    <property type="entry name" value="BSD"/>
    <property type="match status" value="1"/>
</dbReference>
<feature type="region of interest" description="Disordered" evidence="1">
    <location>
        <begin position="285"/>
        <end position="405"/>
    </location>
</feature>
<evidence type="ECO:0000313" key="3">
    <source>
        <dbReference type="EMBL" id="KXZ43720.1"/>
    </source>
</evidence>
<evidence type="ECO:0000256" key="1">
    <source>
        <dbReference type="SAM" id="MobiDB-lite"/>
    </source>
</evidence>
<dbReference type="SMART" id="SM00751">
    <property type="entry name" value="BSD"/>
    <property type="match status" value="1"/>
</dbReference>
<feature type="compositionally biased region" description="Low complexity" evidence="1">
    <location>
        <begin position="311"/>
        <end position="333"/>
    </location>
</feature>
<dbReference type="InterPro" id="IPR051494">
    <property type="entry name" value="BSD_domain-containing"/>
</dbReference>
<proteinExistence type="predicted"/>
<evidence type="ECO:0000259" key="2">
    <source>
        <dbReference type="PROSITE" id="PS50858"/>
    </source>
</evidence>
<feature type="compositionally biased region" description="Polar residues" evidence="1">
    <location>
        <begin position="376"/>
        <end position="387"/>
    </location>
</feature>
<protein>
    <recommendedName>
        <fullName evidence="2">BSD domain-containing protein</fullName>
    </recommendedName>
</protein>
<dbReference type="PANTHER" id="PTHR16019:SF5">
    <property type="entry name" value="BSD DOMAIN-CONTAINING PROTEIN 1"/>
    <property type="match status" value="1"/>
</dbReference>
<dbReference type="InterPro" id="IPR005607">
    <property type="entry name" value="BSD_dom"/>
</dbReference>
<feature type="region of interest" description="Disordered" evidence="1">
    <location>
        <begin position="423"/>
        <end position="597"/>
    </location>
</feature>
<feature type="compositionally biased region" description="Low complexity" evidence="1">
    <location>
        <begin position="22"/>
        <end position="33"/>
    </location>
</feature>
<feature type="compositionally biased region" description="Low complexity" evidence="1">
    <location>
        <begin position="357"/>
        <end position="374"/>
    </location>
</feature>
<gene>
    <name evidence="3" type="ORF">GPECTOR_82g254</name>
</gene>
<dbReference type="Gene3D" id="1.10.3970.10">
    <property type="entry name" value="BSD domain"/>
    <property type="match status" value="1"/>
</dbReference>
<feature type="domain" description="BSD" evidence="2">
    <location>
        <begin position="223"/>
        <end position="275"/>
    </location>
</feature>
<dbReference type="Pfam" id="PF03909">
    <property type="entry name" value="BSD"/>
    <property type="match status" value="1"/>
</dbReference>
<comment type="caution">
    <text evidence="3">The sequence shown here is derived from an EMBL/GenBank/DDBJ whole genome shotgun (WGS) entry which is preliminary data.</text>
</comment>
<evidence type="ECO:0000313" key="4">
    <source>
        <dbReference type="Proteomes" id="UP000075714"/>
    </source>
</evidence>
<dbReference type="GO" id="GO:0005737">
    <property type="term" value="C:cytoplasm"/>
    <property type="evidence" value="ECO:0007669"/>
    <property type="project" value="TreeGrafter"/>
</dbReference>
<dbReference type="OrthoDB" id="73788at2759"/>
<feature type="compositionally biased region" description="Polar residues" evidence="1">
    <location>
        <begin position="453"/>
        <end position="466"/>
    </location>
</feature>
<accession>A0A150G328</accession>